<evidence type="ECO:0000259" key="9">
    <source>
        <dbReference type="PROSITE" id="PS50192"/>
    </source>
</evidence>
<dbReference type="InterPro" id="IPR004090">
    <property type="entry name" value="Chemotax_Me-accpt_rcpt"/>
</dbReference>
<comment type="subcellular location">
    <subcellularLocation>
        <location evidence="1">Cell inner membrane</location>
        <topology evidence="1">Multi-pass membrane protein</topology>
    </subcellularLocation>
</comment>
<dbReference type="InterPro" id="IPR035965">
    <property type="entry name" value="PAS-like_dom_sf"/>
</dbReference>
<dbReference type="GO" id="GO:0006935">
    <property type="term" value="P:chemotaxis"/>
    <property type="evidence" value="ECO:0007669"/>
    <property type="project" value="InterPro"/>
</dbReference>
<gene>
    <name evidence="10" type="ORF">MNBD_GAMMA25-716</name>
</gene>
<reference evidence="10" key="1">
    <citation type="submission" date="2018-06" db="EMBL/GenBank/DDBJ databases">
        <authorList>
            <person name="Zhirakovskaya E."/>
        </authorList>
    </citation>
    <scope>NUCLEOTIDE SEQUENCE</scope>
</reference>
<feature type="domain" description="Methyl-accepting transducer" evidence="7">
    <location>
        <begin position="274"/>
        <end position="490"/>
    </location>
</feature>
<dbReference type="GO" id="GO:0004888">
    <property type="term" value="F:transmembrane signaling receptor activity"/>
    <property type="evidence" value="ECO:0007669"/>
    <property type="project" value="InterPro"/>
</dbReference>
<keyword evidence="6" id="KW-0472">Membrane</keyword>
<dbReference type="AlphaFoldDB" id="A0A3B1ASB4"/>
<dbReference type="GO" id="GO:0005886">
    <property type="term" value="C:plasma membrane"/>
    <property type="evidence" value="ECO:0007669"/>
    <property type="project" value="UniProtKB-SubCell"/>
</dbReference>
<dbReference type="InterPro" id="IPR004089">
    <property type="entry name" value="MCPsignal_dom"/>
</dbReference>
<dbReference type="InterPro" id="IPR013655">
    <property type="entry name" value="PAS_fold_3"/>
</dbReference>
<feature type="domain" description="T-SNARE coiled-coil homology" evidence="9">
    <location>
        <begin position="441"/>
        <end position="503"/>
    </location>
</feature>
<dbReference type="NCBIfam" id="TIGR00229">
    <property type="entry name" value="sensory_box"/>
    <property type="match status" value="1"/>
</dbReference>
<keyword evidence="2" id="KW-1003">Cell membrane</keyword>
<dbReference type="PRINTS" id="PR00260">
    <property type="entry name" value="CHEMTRNSDUCR"/>
</dbReference>
<dbReference type="SMART" id="SM00283">
    <property type="entry name" value="MA"/>
    <property type="match status" value="1"/>
</dbReference>
<evidence type="ECO:0000256" key="2">
    <source>
        <dbReference type="ARBA" id="ARBA00022519"/>
    </source>
</evidence>
<organism evidence="10">
    <name type="scientific">hydrothermal vent metagenome</name>
    <dbReference type="NCBI Taxonomy" id="652676"/>
    <lineage>
        <taxon>unclassified sequences</taxon>
        <taxon>metagenomes</taxon>
        <taxon>ecological metagenomes</taxon>
    </lineage>
</organism>
<feature type="region of interest" description="Disordered" evidence="5">
    <location>
        <begin position="297"/>
        <end position="323"/>
    </location>
</feature>
<feature type="transmembrane region" description="Helical" evidence="6">
    <location>
        <begin position="153"/>
        <end position="171"/>
    </location>
</feature>
<evidence type="ECO:0000256" key="1">
    <source>
        <dbReference type="ARBA" id="ARBA00004429"/>
    </source>
</evidence>
<evidence type="ECO:0000256" key="5">
    <source>
        <dbReference type="SAM" id="MobiDB-lite"/>
    </source>
</evidence>
<proteinExistence type="inferred from homology"/>
<protein>
    <submittedName>
        <fullName evidence="10">Methyl-accepting chemotaxis sensor/transducer protein</fullName>
    </submittedName>
</protein>
<dbReference type="PANTHER" id="PTHR32089:SF74">
    <property type="entry name" value="METHYL-ACCEPTING CHEMOTAXIS PROTEIN AER"/>
    <property type="match status" value="1"/>
</dbReference>
<dbReference type="Pfam" id="PF08447">
    <property type="entry name" value="PAS_3"/>
    <property type="match status" value="1"/>
</dbReference>
<dbReference type="PROSITE" id="PS50111">
    <property type="entry name" value="CHEMOTAXIS_TRANSDUC_2"/>
    <property type="match status" value="1"/>
</dbReference>
<feature type="transmembrane region" description="Helical" evidence="6">
    <location>
        <begin position="177"/>
        <end position="196"/>
    </location>
</feature>
<evidence type="ECO:0000259" key="8">
    <source>
        <dbReference type="PROSITE" id="PS50112"/>
    </source>
</evidence>
<dbReference type="CDD" id="cd11386">
    <property type="entry name" value="MCP_signal"/>
    <property type="match status" value="1"/>
</dbReference>
<keyword evidence="6" id="KW-0812">Transmembrane</keyword>
<dbReference type="FunFam" id="1.10.287.950:FF:000001">
    <property type="entry name" value="Methyl-accepting chemotaxis sensory transducer"/>
    <property type="match status" value="1"/>
</dbReference>
<dbReference type="Gene3D" id="3.30.450.20">
    <property type="entry name" value="PAS domain"/>
    <property type="match status" value="1"/>
</dbReference>
<dbReference type="CDD" id="cd00130">
    <property type="entry name" value="PAS"/>
    <property type="match status" value="1"/>
</dbReference>
<dbReference type="EMBL" id="UOFY01000030">
    <property type="protein sequence ID" value="VAX08866.1"/>
    <property type="molecule type" value="Genomic_DNA"/>
</dbReference>
<dbReference type="InterPro" id="IPR000014">
    <property type="entry name" value="PAS"/>
</dbReference>
<dbReference type="SUPFAM" id="SSF55785">
    <property type="entry name" value="PYP-like sensor domain (PAS domain)"/>
    <property type="match status" value="1"/>
</dbReference>
<keyword evidence="3" id="KW-0807">Transducer</keyword>
<sequence length="526" mass="56930">MKKNLPVTDTERTFKGELRIVSTTNKKGSISYVNKDFIEISGFSEEELKGKNHNVVRHPDMPPIAFGDLWETVKAGNPWMGIVKNRCKNGDYYWVDAYVTPVFEKDEIIGYQSVRITPRSEYVQSANRLYKKIRENRFSLSDKLSWLKPGIKASLIAIQVISFIAVIAILTASEVNISLAGLLSIFVVLSVSVALVNQVMRPLTKAAAEARSIFSNGIARTVYTRRSDELGDIQLAIIALQARIKTILVRVNEALVILKKSAYTSSGISENSFSSAQTQLDEVSQVATAMNEMSTAVQEISSRANQTSKSTDDARENSQKGSLTATEALGGMEALINRVEAAARVIHELSEESNAIGGMVDVIRDIAEQTNLLALNAAIEAARAGEQGRGFAVVADEVRTLASRTQQSTGEIQKIVEQLQKKAAAAVGEMALASEKGNAASELVETAAEALAEVAGSVAGINDMNTEVAAATEEQGAVAEEINRNITNISNLAEQTLDSATVAREACHSLENETDKLNTMVRQFGN</sequence>
<dbReference type="InterPro" id="IPR000727">
    <property type="entry name" value="T_SNARE_dom"/>
</dbReference>
<dbReference type="GO" id="GO:0007165">
    <property type="term" value="P:signal transduction"/>
    <property type="evidence" value="ECO:0007669"/>
    <property type="project" value="UniProtKB-KW"/>
</dbReference>
<feature type="domain" description="PAS" evidence="8">
    <location>
        <begin position="25"/>
        <end position="60"/>
    </location>
</feature>
<evidence type="ECO:0000256" key="6">
    <source>
        <dbReference type="SAM" id="Phobius"/>
    </source>
</evidence>
<name>A0A3B1ASB4_9ZZZZ</name>
<dbReference type="SUPFAM" id="SSF58104">
    <property type="entry name" value="Methyl-accepting chemotaxis protein (MCP) signaling domain"/>
    <property type="match status" value="1"/>
</dbReference>
<keyword evidence="6" id="KW-1133">Transmembrane helix</keyword>
<dbReference type="PROSITE" id="PS50192">
    <property type="entry name" value="T_SNARE"/>
    <property type="match status" value="1"/>
</dbReference>
<dbReference type="Gene3D" id="1.10.287.950">
    <property type="entry name" value="Methyl-accepting chemotaxis protein"/>
    <property type="match status" value="1"/>
</dbReference>
<dbReference type="PROSITE" id="PS50112">
    <property type="entry name" value="PAS"/>
    <property type="match status" value="1"/>
</dbReference>
<feature type="compositionally biased region" description="Polar residues" evidence="5">
    <location>
        <begin position="297"/>
        <end position="309"/>
    </location>
</feature>
<evidence type="ECO:0000256" key="4">
    <source>
        <dbReference type="ARBA" id="ARBA00029447"/>
    </source>
</evidence>
<evidence type="ECO:0000256" key="3">
    <source>
        <dbReference type="ARBA" id="ARBA00023224"/>
    </source>
</evidence>
<evidence type="ECO:0000313" key="10">
    <source>
        <dbReference type="EMBL" id="VAX08866.1"/>
    </source>
</evidence>
<comment type="similarity">
    <text evidence="4">Belongs to the methyl-accepting chemotaxis (MCP) protein family.</text>
</comment>
<dbReference type="Pfam" id="PF00015">
    <property type="entry name" value="MCPsignal"/>
    <property type="match status" value="1"/>
</dbReference>
<evidence type="ECO:0000259" key="7">
    <source>
        <dbReference type="PROSITE" id="PS50111"/>
    </source>
</evidence>
<accession>A0A3B1ASB4</accession>
<keyword evidence="2" id="KW-0997">Cell inner membrane</keyword>
<dbReference type="PANTHER" id="PTHR32089">
    <property type="entry name" value="METHYL-ACCEPTING CHEMOTAXIS PROTEIN MCPB"/>
    <property type="match status" value="1"/>
</dbReference>